<evidence type="ECO:0000256" key="7">
    <source>
        <dbReference type="ARBA" id="ARBA00022679"/>
    </source>
</evidence>
<sequence length="364" mass="40977">MNNLSASSVPEKYLQMTQEELEQRTHQAKEILGDDLLIMSHHYQKDEVVQFADEIGDSLQLAQVAAKHQGVKYIVFCGVHFMAETADMLTTDEQIVILPDLGAGCFMADMANHKQLTEAWDILQGYFKEELIPLTYINSTAEVKAFVGQKNGVTVTSGNADKIVKWAFTQKERIFFLPDQHLGRNTAVNLGIPLENMAVWNPKTQKLEATGNLSDIQVVLWDGYCSVHQQFNVQQIKYLRQKHPDIQVIVHPECCQEVVAAADQAGSTHKILQVIEQAEPGSTWAIGTDNNLVYRIIQDHPDKNILALNPISCPCLTMNRIRLANLTWILEELVNGQIHNQITVDPKITKDALKPLDKMLELSR</sequence>
<dbReference type="PANTHER" id="PTHR30573:SF0">
    <property type="entry name" value="QUINOLINATE SYNTHASE, CHLOROPLASTIC"/>
    <property type="match status" value="1"/>
</dbReference>
<feature type="binding site" evidence="13">
    <location>
        <position position="268"/>
    </location>
    <ligand>
        <name>iminosuccinate</name>
        <dbReference type="ChEBI" id="CHEBI:77875"/>
    </ligand>
</feature>
<accession>A0A3R9YJ20</accession>
<evidence type="ECO:0000256" key="10">
    <source>
        <dbReference type="ARBA" id="ARBA00023014"/>
    </source>
</evidence>
<keyword evidence="6 13" id="KW-0662">Pyridine nucleotide biosynthesis</keyword>
<dbReference type="EC" id="2.5.1.72" evidence="3 13"/>
<dbReference type="PANTHER" id="PTHR30573">
    <property type="entry name" value="QUINOLINATE SYNTHETASE A"/>
    <property type="match status" value="1"/>
</dbReference>
<feature type="binding site" evidence="13">
    <location>
        <position position="105"/>
    </location>
    <ligand>
        <name>[4Fe-4S] cluster</name>
        <dbReference type="ChEBI" id="CHEBI:49883"/>
    </ligand>
</feature>
<dbReference type="RefSeq" id="WP_125943762.1">
    <property type="nucleotide sequence ID" value="NZ_PXZH01000005.1"/>
</dbReference>
<dbReference type="GO" id="GO:0034628">
    <property type="term" value="P:'de novo' NAD+ biosynthetic process from L-aspartate"/>
    <property type="evidence" value="ECO:0007669"/>
    <property type="project" value="TreeGrafter"/>
</dbReference>
<keyword evidence="4 13" id="KW-0004">4Fe-4S</keyword>
<feature type="binding site" evidence="13">
    <location>
        <begin position="251"/>
        <end position="253"/>
    </location>
    <ligand>
        <name>iminosuccinate</name>
        <dbReference type="ChEBI" id="CHEBI:77875"/>
    </ligand>
</feature>
<dbReference type="GO" id="GO:0008987">
    <property type="term" value="F:quinolinate synthetase A activity"/>
    <property type="evidence" value="ECO:0007669"/>
    <property type="project" value="UniProtKB-UniRule"/>
</dbReference>
<dbReference type="GO" id="GO:0046872">
    <property type="term" value="F:metal ion binding"/>
    <property type="evidence" value="ECO:0007669"/>
    <property type="project" value="UniProtKB-KW"/>
</dbReference>
<dbReference type="InterPro" id="IPR023515">
    <property type="entry name" value="Quinolinate_synth_A_type3"/>
</dbReference>
<dbReference type="OrthoDB" id="9801204at2"/>
<comment type="similarity">
    <text evidence="13">Belongs to the quinolinate synthase family. Type 3 subfamily.</text>
</comment>
<keyword evidence="5 13" id="KW-0963">Cytoplasm</keyword>
<evidence type="ECO:0000313" key="15">
    <source>
        <dbReference type="Proteomes" id="UP000277864"/>
    </source>
</evidence>
<comment type="caution">
    <text evidence="14">The sequence shown here is derived from an EMBL/GenBank/DDBJ whole genome shotgun (WGS) entry which is preliminary data.</text>
</comment>
<dbReference type="EMBL" id="PXZH01000005">
    <property type="protein sequence ID" value="RST88883.1"/>
    <property type="molecule type" value="Genomic_DNA"/>
</dbReference>
<dbReference type="Proteomes" id="UP000277864">
    <property type="component" value="Unassembled WGS sequence"/>
</dbReference>
<reference evidence="14 15" key="1">
    <citation type="submission" date="2018-03" db="EMBL/GenBank/DDBJ databases">
        <authorList>
            <person name="Gulvik C.A."/>
        </authorList>
    </citation>
    <scope>NUCLEOTIDE SEQUENCE [LARGE SCALE GENOMIC DNA]</scope>
    <source>
        <strain evidence="14 15">JCM 31581</strain>
    </source>
</reference>
<evidence type="ECO:0000256" key="1">
    <source>
        <dbReference type="ARBA" id="ARBA00003791"/>
    </source>
</evidence>
<evidence type="ECO:0000256" key="4">
    <source>
        <dbReference type="ARBA" id="ARBA00022485"/>
    </source>
</evidence>
<dbReference type="NCBIfam" id="NF006883">
    <property type="entry name" value="PRK09375.2-4"/>
    <property type="match status" value="1"/>
</dbReference>
<keyword evidence="9 13" id="KW-0408">Iron</keyword>
<dbReference type="NCBIfam" id="NF006880">
    <property type="entry name" value="PRK09375.2-1"/>
    <property type="match status" value="1"/>
</dbReference>
<keyword evidence="15" id="KW-1185">Reference proteome</keyword>
<feature type="binding site" evidence="13">
    <location>
        <position position="58"/>
    </location>
    <ligand>
        <name>iminosuccinate</name>
        <dbReference type="ChEBI" id="CHEBI:77875"/>
    </ligand>
</feature>
<evidence type="ECO:0000256" key="6">
    <source>
        <dbReference type="ARBA" id="ARBA00022642"/>
    </source>
</evidence>
<feature type="binding site" evidence="13">
    <location>
        <position position="225"/>
    </location>
    <ligand>
        <name>[4Fe-4S] cluster</name>
        <dbReference type="ChEBI" id="CHEBI:49883"/>
    </ligand>
</feature>
<proteinExistence type="inferred from homology"/>
<dbReference type="UniPathway" id="UPA00253">
    <property type="reaction ID" value="UER00327"/>
</dbReference>
<protein>
    <recommendedName>
        <fullName evidence="12 13">Quinolinate synthase</fullName>
        <ecNumber evidence="3 13">2.5.1.72</ecNumber>
    </recommendedName>
</protein>
<evidence type="ECO:0000256" key="8">
    <source>
        <dbReference type="ARBA" id="ARBA00022723"/>
    </source>
</evidence>
<dbReference type="Gene3D" id="3.40.50.10800">
    <property type="entry name" value="NadA-like"/>
    <property type="match status" value="3"/>
</dbReference>
<evidence type="ECO:0000256" key="11">
    <source>
        <dbReference type="ARBA" id="ARBA00050125"/>
    </source>
</evidence>
<feature type="binding site" evidence="13">
    <location>
        <position position="157"/>
    </location>
    <ligand>
        <name>iminosuccinate</name>
        <dbReference type="ChEBI" id="CHEBI:77875"/>
    </ligand>
</feature>
<name>A0A3R9YJ20_9ENTE</name>
<comment type="cofactor">
    <cofactor evidence="13">
        <name>[4Fe-4S] cluster</name>
        <dbReference type="ChEBI" id="CHEBI:49883"/>
    </cofactor>
    <text evidence="13">Binds 1 [4Fe-4S] cluster per subunit.</text>
</comment>
<feature type="binding site" evidence="13">
    <location>
        <position position="315"/>
    </location>
    <ligand>
        <name>[4Fe-4S] cluster</name>
        <dbReference type="ChEBI" id="CHEBI:49883"/>
    </ligand>
</feature>
<dbReference type="Pfam" id="PF02445">
    <property type="entry name" value="NadA"/>
    <property type="match status" value="1"/>
</dbReference>
<gene>
    <name evidence="13" type="primary">nadA</name>
    <name evidence="14" type="ORF">C7P63_08665</name>
</gene>
<evidence type="ECO:0000256" key="2">
    <source>
        <dbReference type="ARBA" id="ARBA00005065"/>
    </source>
</evidence>
<keyword evidence="8 13" id="KW-0479">Metal-binding</keyword>
<dbReference type="InterPro" id="IPR036094">
    <property type="entry name" value="NadA_sf"/>
</dbReference>
<feature type="binding site" evidence="13">
    <location>
        <begin position="136"/>
        <end position="138"/>
    </location>
    <ligand>
        <name>iminosuccinate</name>
        <dbReference type="ChEBI" id="CHEBI:77875"/>
    </ligand>
</feature>
<dbReference type="InterPro" id="IPR003473">
    <property type="entry name" value="NadA"/>
</dbReference>
<evidence type="ECO:0000256" key="9">
    <source>
        <dbReference type="ARBA" id="ARBA00023004"/>
    </source>
</evidence>
<evidence type="ECO:0000313" key="14">
    <source>
        <dbReference type="EMBL" id="RST88883.1"/>
    </source>
</evidence>
<comment type="catalytic activity">
    <reaction evidence="11">
        <text>iminosuccinate + dihydroxyacetone phosphate = quinolinate + phosphate + 2 H2O + H(+)</text>
        <dbReference type="Rhea" id="RHEA:25888"/>
        <dbReference type="ChEBI" id="CHEBI:15377"/>
        <dbReference type="ChEBI" id="CHEBI:15378"/>
        <dbReference type="ChEBI" id="CHEBI:29959"/>
        <dbReference type="ChEBI" id="CHEBI:43474"/>
        <dbReference type="ChEBI" id="CHEBI:57642"/>
        <dbReference type="ChEBI" id="CHEBI:77875"/>
        <dbReference type="EC" id="2.5.1.72"/>
    </reaction>
    <physiologicalReaction direction="left-to-right" evidence="11">
        <dbReference type="Rhea" id="RHEA:25889"/>
    </physiologicalReaction>
</comment>
<dbReference type="GO" id="GO:0005829">
    <property type="term" value="C:cytosol"/>
    <property type="evidence" value="ECO:0007669"/>
    <property type="project" value="TreeGrafter"/>
</dbReference>
<dbReference type="SUPFAM" id="SSF142754">
    <property type="entry name" value="NadA-like"/>
    <property type="match status" value="1"/>
</dbReference>
<dbReference type="AlphaFoldDB" id="A0A3R9YJ20"/>
<keyword evidence="10 13" id="KW-0411">Iron-sulfur</keyword>
<dbReference type="NCBIfam" id="TIGR00550">
    <property type="entry name" value="nadA"/>
    <property type="match status" value="1"/>
</dbReference>
<dbReference type="HAMAP" id="MF_00569">
    <property type="entry name" value="NadA_type3"/>
    <property type="match status" value="1"/>
</dbReference>
<comment type="function">
    <text evidence="1 13">Catalyzes the condensation of iminoaspartate with dihydroxyacetone phosphate to form quinolinate.</text>
</comment>
<comment type="subcellular location">
    <subcellularLocation>
        <location evidence="13">Cytoplasm</location>
    </subcellularLocation>
</comment>
<evidence type="ECO:0000256" key="3">
    <source>
        <dbReference type="ARBA" id="ARBA00012669"/>
    </source>
</evidence>
<keyword evidence="7 13" id="KW-0808">Transferase</keyword>
<organism evidence="14 15">
    <name type="scientific">Vagococcus humatus</name>
    <dbReference type="NCBI Taxonomy" id="1889241"/>
    <lineage>
        <taxon>Bacteria</taxon>
        <taxon>Bacillati</taxon>
        <taxon>Bacillota</taxon>
        <taxon>Bacilli</taxon>
        <taxon>Lactobacillales</taxon>
        <taxon>Enterococcaceae</taxon>
        <taxon>Vagococcus</taxon>
    </lineage>
</organism>
<evidence type="ECO:0000256" key="12">
    <source>
        <dbReference type="ARBA" id="ARBA00073059"/>
    </source>
</evidence>
<comment type="pathway">
    <text evidence="2 13">Cofactor biosynthesis; NAD(+) biosynthesis; quinolinate from iminoaspartate: step 1/1.</text>
</comment>
<dbReference type="FunFam" id="3.40.50.10800:FF:000001">
    <property type="entry name" value="Quinolinate synthase A"/>
    <property type="match status" value="1"/>
</dbReference>
<dbReference type="GO" id="GO:0051539">
    <property type="term" value="F:4 iron, 4 sulfur cluster binding"/>
    <property type="evidence" value="ECO:0007669"/>
    <property type="project" value="UniProtKB-KW"/>
</dbReference>
<evidence type="ECO:0000256" key="13">
    <source>
        <dbReference type="HAMAP-Rule" id="MF_00569"/>
    </source>
</evidence>
<feature type="binding site" evidence="13">
    <location>
        <position position="41"/>
    </location>
    <ligand>
        <name>iminosuccinate</name>
        <dbReference type="ChEBI" id="CHEBI:77875"/>
    </ligand>
</feature>
<evidence type="ECO:0000256" key="5">
    <source>
        <dbReference type="ARBA" id="ARBA00022490"/>
    </source>
</evidence>